<dbReference type="GO" id="GO:0009423">
    <property type="term" value="P:chorismate biosynthetic process"/>
    <property type="evidence" value="ECO:0007669"/>
    <property type="project" value="UniProtKB-UniRule"/>
</dbReference>
<comment type="pathway">
    <text evidence="3 8">Metabolic intermediate biosynthesis; chorismate biosynthesis; chorismate from D-erythrose 4-phosphate and phosphoenolpyruvate: step 3/7.</text>
</comment>
<evidence type="ECO:0000256" key="11">
    <source>
        <dbReference type="PIRSR" id="PIRSR001399-3"/>
    </source>
</evidence>
<evidence type="ECO:0000256" key="6">
    <source>
        <dbReference type="ARBA" id="ARBA00012060"/>
    </source>
</evidence>
<dbReference type="PANTHER" id="PTHR21272">
    <property type="entry name" value="CATABOLIC 3-DEHYDROQUINASE"/>
    <property type="match status" value="1"/>
</dbReference>
<dbReference type="SUPFAM" id="SSF52304">
    <property type="entry name" value="Type II 3-dehydroquinate dehydratase"/>
    <property type="match status" value="1"/>
</dbReference>
<evidence type="ECO:0000256" key="4">
    <source>
        <dbReference type="ARBA" id="ARBA00011037"/>
    </source>
</evidence>
<reference evidence="12" key="1">
    <citation type="submission" date="2020-10" db="EMBL/GenBank/DDBJ databases">
        <title>Connecting structure to function with the recovery of over 1000 high-quality activated sludge metagenome-assembled genomes encoding full-length rRNA genes using long-read sequencing.</title>
        <authorList>
            <person name="Singleton C.M."/>
            <person name="Petriglieri F."/>
            <person name="Kristensen J.M."/>
            <person name="Kirkegaard R.H."/>
            <person name="Michaelsen T.Y."/>
            <person name="Andersen M.H."/>
            <person name="Karst S.M."/>
            <person name="Dueholm M.S."/>
            <person name="Nielsen P.H."/>
            <person name="Albertsen M."/>
        </authorList>
    </citation>
    <scope>NUCLEOTIDE SEQUENCE</scope>
    <source>
        <strain evidence="12">EsbW_18-Q3-R4-48_MAXAC.044</strain>
    </source>
</reference>
<comment type="subunit">
    <text evidence="5 8">Homododecamer.</text>
</comment>
<feature type="active site" description="Proton acceptor" evidence="8 9">
    <location>
        <position position="39"/>
    </location>
</feature>
<dbReference type="NCBIfam" id="TIGR01088">
    <property type="entry name" value="aroQ"/>
    <property type="match status" value="1"/>
</dbReference>
<feature type="binding site" evidence="8 10">
    <location>
        <position position="91"/>
    </location>
    <ligand>
        <name>substrate</name>
    </ligand>
</feature>
<dbReference type="PANTHER" id="PTHR21272:SF3">
    <property type="entry name" value="CATABOLIC 3-DEHYDROQUINASE"/>
    <property type="match status" value="1"/>
</dbReference>
<feature type="binding site" evidence="8 10">
    <location>
        <begin position="118"/>
        <end position="119"/>
    </location>
    <ligand>
        <name>substrate</name>
    </ligand>
</feature>
<evidence type="ECO:0000256" key="2">
    <source>
        <dbReference type="ARBA" id="ARBA00003924"/>
    </source>
</evidence>
<evidence type="ECO:0000256" key="3">
    <source>
        <dbReference type="ARBA" id="ARBA00004902"/>
    </source>
</evidence>
<evidence type="ECO:0000256" key="9">
    <source>
        <dbReference type="PIRSR" id="PIRSR001399-1"/>
    </source>
</evidence>
<name>A0A9D7F8W1_9RHOO</name>
<dbReference type="GO" id="GO:0009073">
    <property type="term" value="P:aromatic amino acid family biosynthetic process"/>
    <property type="evidence" value="ECO:0007669"/>
    <property type="project" value="UniProtKB-KW"/>
</dbReference>
<dbReference type="PROSITE" id="PS01029">
    <property type="entry name" value="DEHYDROQUINASE_II"/>
    <property type="match status" value="1"/>
</dbReference>
<dbReference type="EC" id="4.2.1.10" evidence="6 8"/>
<keyword evidence="8" id="KW-0028">Amino-acid biosynthesis</keyword>
<dbReference type="InterPro" id="IPR036441">
    <property type="entry name" value="DHquinase_II_sf"/>
</dbReference>
<comment type="caution">
    <text evidence="12">The sequence shown here is derived from an EMBL/GenBank/DDBJ whole genome shotgun (WGS) entry which is preliminary data.</text>
</comment>
<dbReference type="InterPro" id="IPR018509">
    <property type="entry name" value="DHquinase_II_CS"/>
</dbReference>
<dbReference type="Proteomes" id="UP000886602">
    <property type="component" value="Unassembled WGS sequence"/>
</dbReference>
<dbReference type="GO" id="GO:0019631">
    <property type="term" value="P:quinate catabolic process"/>
    <property type="evidence" value="ECO:0007669"/>
    <property type="project" value="TreeGrafter"/>
</dbReference>
<dbReference type="PIRSF" id="PIRSF001399">
    <property type="entry name" value="DHquinase_II"/>
    <property type="match status" value="1"/>
</dbReference>
<evidence type="ECO:0000256" key="5">
    <source>
        <dbReference type="ARBA" id="ARBA00011193"/>
    </source>
</evidence>
<dbReference type="GO" id="GO:0008652">
    <property type="term" value="P:amino acid biosynthetic process"/>
    <property type="evidence" value="ECO:0007669"/>
    <property type="project" value="UniProtKB-KW"/>
</dbReference>
<evidence type="ECO:0000256" key="1">
    <source>
        <dbReference type="ARBA" id="ARBA00001864"/>
    </source>
</evidence>
<dbReference type="NCBIfam" id="NF003806">
    <property type="entry name" value="PRK05395.1-3"/>
    <property type="match status" value="1"/>
</dbReference>
<comment type="catalytic activity">
    <reaction evidence="1 8">
        <text>3-dehydroquinate = 3-dehydroshikimate + H2O</text>
        <dbReference type="Rhea" id="RHEA:21096"/>
        <dbReference type="ChEBI" id="CHEBI:15377"/>
        <dbReference type="ChEBI" id="CHEBI:16630"/>
        <dbReference type="ChEBI" id="CHEBI:32364"/>
        <dbReference type="EC" id="4.2.1.10"/>
    </reaction>
</comment>
<comment type="function">
    <text evidence="2 8">Catalyzes a trans-dehydration via an enolate intermediate.</text>
</comment>
<evidence type="ECO:0000256" key="10">
    <source>
        <dbReference type="PIRSR" id="PIRSR001399-2"/>
    </source>
</evidence>
<accession>A0A9D7F8W1</accession>
<feature type="binding site" evidence="8 10">
    <location>
        <position position="128"/>
    </location>
    <ligand>
        <name>substrate</name>
    </ligand>
</feature>
<feature type="site" description="Transition state stabilizer" evidence="8 11">
    <location>
        <position position="34"/>
    </location>
</feature>
<organism evidence="12 13">
    <name type="scientific">Candidatus Propionivibrio dominans</name>
    <dbReference type="NCBI Taxonomy" id="2954373"/>
    <lineage>
        <taxon>Bacteria</taxon>
        <taxon>Pseudomonadati</taxon>
        <taxon>Pseudomonadota</taxon>
        <taxon>Betaproteobacteria</taxon>
        <taxon>Rhodocyclales</taxon>
        <taxon>Rhodocyclaceae</taxon>
        <taxon>Propionivibrio</taxon>
    </lineage>
</organism>
<feature type="binding site" evidence="8 10">
    <location>
        <position position="97"/>
    </location>
    <ligand>
        <name>substrate</name>
    </ligand>
</feature>
<proteinExistence type="inferred from homology"/>
<protein>
    <recommendedName>
        <fullName evidence="6 8">3-dehydroquinate dehydratase</fullName>
        <shortName evidence="8">3-dehydroquinase</shortName>
        <ecNumber evidence="6 8">4.2.1.10</ecNumber>
    </recommendedName>
    <alternativeName>
        <fullName evidence="8">Type II DHQase</fullName>
    </alternativeName>
</protein>
<dbReference type="Gene3D" id="3.40.50.9100">
    <property type="entry name" value="Dehydroquinase, class II"/>
    <property type="match status" value="1"/>
</dbReference>
<gene>
    <name evidence="8 12" type="primary">aroQ</name>
    <name evidence="12" type="ORF">IPJ48_02275</name>
</gene>
<evidence type="ECO:0000313" key="12">
    <source>
        <dbReference type="EMBL" id="MBK7422003.1"/>
    </source>
</evidence>
<dbReference type="GO" id="GO:0003855">
    <property type="term" value="F:3-dehydroquinate dehydratase activity"/>
    <property type="evidence" value="ECO:0007669"/>
    <property type="project" value="UniProtKB-UniRule"/>
</dbReference>
<dbReference type="AlphaFoldDB" id="A0A9D7F8W1"/>
<dbReference type="NCBIfam" id="NF003804">
    <property type="entry name" value="PRK05395.1-1"/>
    <property type="match status" value="1"/>
</dbReference>
<dbReference type="InterPro" id="IPR001874">
    <property type="entry name" value="DHquinase_II"/>
</dbReference>
<keyword evidence="8" id="KW-0057">Aromatic amino acid biosynthesis</keyword>
<dbReference type="CDD" id="cd00466">
    <property type="entry name" value="DHQase_II"/>
    <property type="match status" value="1"/>
</dbReference>
<feature type="binding site" evidence="8 10">
    <location>
        <position position="104"/>
    </location>
    <ligand>
        <name>substrate</name>
    </ligand>
</feature>
<keyword evidence="7 8" id="KW-0456">Lyase</keyword>
<evidence type="ECO:0000256" key="8">
    <source>
        <dbReference type="HAMAP-Rule" id="MF_00169"/>
    </source>
</evidence>
<dbReference type="NCBIfam" id="NF003807">
    <property type="entry name" value="PRK05395.1-4"/>
    <property type="match status" value="1"/>
</dbReference>
<sequence length="163" mass="17612">MKKKKATSSSEKNPANPPKLLVLHGPNLNLLGTREPDYYGLATLAEINLALARSAASAGVELESFQSNHEGALIERVHAAREQGVSYIIINPAAFTHTSIALYDAMAATGIPFIEVHLSNVHARESFRHHSYFSRLAIGVITGLGSKGYLLALEYLLSQISSD</sequence>
<dbReference type="HAMAP" id="MF_00169">
    <property type="entry name" value="AroQ"/>
    <property type="match status" value="1"/>
</dbReference>
<dbReference type="NCBIfam" id="NF003805">
    <property type="entry name" value="PRK05395.1-2"/>
    <property type="match status" value="1"/>
</dbReference>
<evidence type="ECO:0000256" key="7">
    <source>
        <dbReference type="ARBA" id="ARBA00023239"/>
    </source>
</evidence>
<dbReference type="Pfam" id="PF01220">
    <property type="entry name" value="DHquinase_II"/>
    <property type="match status" value="1"/>
</dbReference>
<feature type="active site" description="Proton donor" evidence="8 9">
    <location>
        <position position="117"/>
    </location>
</feature>
<evidence type="ECO:0000313" key="13">
    <source>
        <dbReference type="Proteomes" id="UP000886602"/>
    </source>
</evidence>
<dbReference type="EMBL" id="JADJNC010000004">
    <property type="protein sequence ID" value="MBK7422003.1"/>
    <property type="molecule type" value="Genomic_DNA"/>
</dbReference>
<comment type="similarity">
    <text evidence="4 8">Belongs to the type-II 3-dehydroquinase family.</text>
</comment>